<comment type="similarity">
    <text evidence="1 6">Belongs to the glycosyl hydrolase 31 family.</text>
</comment>
<dbReference type="AlphaFoldDB" id="D2VBH5"/>
<dbReference type="eggNOG" id="KOG1065">
    <property type="taxonomic scope" value="Eukaryota"/>
</dbReference>
<dbReference type="GO" id="GO:0004553">
    <property type="term" value="F:hydrolase activity, hydrolyzing O-glycosyl compounds"/>
    <property type="evidence" value="ECO:0007669"/>
    <property type="project" value="InterPro"/>
</dbReference>
<evidence type="ECO:0000313" key="10">
    <source>
        <dbReference type="EMBL" id="EFC45907.1"/>
    </source>
</evidence>
<dbReference type="InterPro" id="IPR025887">
    <property type="entry name" value="Glyco_hydro_31_N_dom"/>
</dbReference>
<dbReference type="PROSITE" id="PS00129">
    <property type="entry name" value="GLYCOSYL_HYDROL_F31_1"/>
    <property type="match status" value="1"/>
</dbReference>
<feature type="domain" description="Glycoside hydrolase family 31 N-terminal" evidence="8">
    <location>
        <begin position="47"/>
        <end position="211"/>
    </location>
</feature>
<evidence type="ECO:0000259" key="8">
    <source>
        <dbReference type="Pfam" id="PF13802"/>
    </source>
</evidence>
<dbReference type="Gene3D" id="2.60.40.1760">
    <property type="entry name" value="glycosyl hydrolase (family 31)"/>
    <property type="match status" value="1"/>
</dbReference>
<keyword evidence="2 6" id="KW-0378">Hydrolase</keyword>
<dbReference type="InterPro" id="IPR011013">
    <property type="entry name" value="Gal_mutarotase_sf_dom"/>
</dbReference>
<evidence type="ECO:0000256" key="1">
    <source>
        <dbReference type="ARBA" id="ARBA00007806"/>
    </source>
</evidence>
<dbReference type="Pfam" id="PF01055">
    <property type="entry name" value="Glyco_hydro_31_2nd"/>
    <property type="match status" value="1"/>
</dbReference>
<dbReference type="PANTHER" id="PTHR22762">
    <property type="entry name" value="ALPHA-GLUCOSIDASE"/>
    <property type="match status" value="1"/>
</dbReference>
<dbReference type="GeneID" id="8850522"/>
<dbReference type="KEGG" id="ngr:NAEGRDRAFT_32656"/>
<feature type="domain" description="Glycosyl hydrolase family 31 C-terminal" evidence="9">
    <location>
        <begin position="622"/>
        <end position="706"/>
    </location>
</feature>
<dbReference type="CDD" id="cd06602">
    <property type="entry name" value="GH31_MGAM_SI_GAA"/>
    <property type="match status" value="1"/>
</dbReference>
<dbReference type="Gene3D" id="3.20.20.80">
    <property type="entry name" value="Glycosidases"/>
    <property type="match status" value="1"/>
</dbReference>
<name>D2VBH5_NAEGR</name>
<dbReference type="SUPFAM" id="SSF51011">
    <property type="entry name" value="Glycosyl hydrolase domain"/>
    <property type="match status" value="1"/>
</dbReference>
<dbReference type="VEuPathDB" id="AmoebaDB:NAEGRDRAFT_32656"/>
<dbReference type="RefSeq" id="XP_002678651.1">
    <property type="nucleotide sequence ID" value="XM_002678605.1"/>
</dbReference>
<dbReference type="OMA" id="GEKWYDW"/>
<dbReference type="InterPro" id="IPR017853">
    <property type="entry name" value="GH"/>
</dbReference>
<dbReference type="Gene3D" id="2.60.40.1180">
    <property type="entry name" value="Golgi alpha-mannosidase II"/>
    <property type="match status" value="2"/>
</dbReference>
<dbReference type="EMBL" id="GG738861">
    <property type="protein sequence ID" value="EFC45907.1"/>
    <property type="molecule type" value="Genomic_DNA"/>
</dbReference>
<dbReference type="Pfam" id="PF21365">
    <property type="entry name" value="Glyco_hydro_31_3rd"/>
    <property type="match status" value="1"/>
</dbReference>
<dbReference type="InParanoid" id="D2VBH5"/>
<dbReference type="STRING" id="5762.D2VBH5"/>
<organism evidence="11">
    <name type="scientific">Naegleria gruberi</name>
    <name type="common">Amoeba</name>
    <dbReference type="NCBI Taxonomy" id="5762"/>
    <lineage>
        <taxon>Eukaryota</taxon>
        <taxon>Discoba</taxon>
        <taxon>Heterolobosea</taxon>
        <taxon>Tetramitia</taxon>
        <taxon>Eutetramitia</taxon>
        <taxon>Vahlkampfiidae</taxon>
        <taxon>Naegleria</taxon>
    </lineage>
</organism>
<evidence type="ECO:0000256" key="3">
    <source>
        <dbReference type="ARBA" id="ARBA00023180"/>
    </source>
</evidence>
<dbReference type="FunCoup" id="D2VBH5">
    <property type="interactions" value="39"/>
</dbReference>
<dbReference type="InterPro" id="IPR013780">
    <property type="entry name" value="Glyco_hydro_b"/>
</dbReference>
<evidence type="ECO:0000256" key="4">
    <source>
        <dbReference type="ARBA" id="ARBA00023295"/>
    </source>
</evidence>
<dbReference type="OrthoDB" id="5839090at2759"/>
<evidence type="ECO:0000256" key="6">
    <source>
        <dbReference type="RuleBase" id="RU361185"/>
    </source>
</evidence>
<dbReference type="InterPro" id="IPR048395">
    <property type="entry name" value="Glyco_hydro_31_C"/>
</dbReference>
<dbReference type="Proteomes" id="UP000006671">
    <property type="component" value="Unassembled WGS sequence"/>
</dbReference>
<gene>
    <name evidence="10" type="ORF">NAEGRDRAFT_32656</name>
</gene>
<feature type="domain" description="Glycoside hydrolase family 31 TIM barrel" evidence="7">
    <location>
        <begin position="256"/>
        <end position="609"/>
    </location>
</feature>
<dbReference type="GO" id="GO:0005975">
    <property type="term" value="P:carbohydrate metabolic process"/>
    <property type="evidence" value="ECO:0007669"/>
    <property type="project" value="InterPro"/>
</dbReference>
<evidence type="ECO:0000259" key="9">
    <source>
        <dbReference type="Pfam" id="PF21365"/>
    </source>
</evidence>
<dbReference type="Pfam" id="PF13802">
    <property type="entry name" value="Gal_mutarotas_2"/>
    <property type="match status" value="1"/>
</dbReference>
<evidence type="ECO:0000256" key="5">
    <source>
        <dbReference type="ARBA" id="ARBA00041343"/>
    </source>
</evidence>
<protein>
    <recommendedName>
        <fullName evidence="5">Maltase</fullName>
    </recommendedName>
</protein>
<reference evidence="10 11" key="1">
    <citation type="journal article" date="2010" name="Cell">
        <title>The genome of Naegleria gruberi illuminates early eukaryotic versatility.</title>
        <authorList>
            <person name="Fritz-Laylin L.K."/>
            <person name="Prochnik S.E."/>
            <person name="Ginger M.L."/>
            <person name="Dacks J.B."/>
            <person name="Carpenter M.L."/>
            <person name="Field M.C."/>
            <person name="Kuo A."/>
            <person name="Paredez A."/>
            <person name="Chapman J."/>
            <person name="Pham J."/>
            <person name="Shu S."/>
            <person name="Neupane R."/>
            <person name="Cipriano M."/>
            <person name="Mancuso J."/>
            <person name="Tu H."/>
            <person name="Salamov A."/>
            <person name="Lindquist E."/>
            <person name="Shapiro H."/>
            <person name="Lucas S."/>
            <person name="Grigoriev I.V."/>
            <person name="Cande W.Z."/>
            <person name="Fulton C."/>
            <person name="Rokhsar D.S."/>
            <person name="Dawson S.C."/>
        </authorList>
    </citation>
    <scope>NUCLEOTIDE SEQUENCE [LARGE SCALE GENOMIC DNA]</scope>
    <source>
        <strain evidence="10 11">NEG-M</strain>
    </source>
</reference>
<dbReference type="InterPro" id="IPR000322">
    <property type="entry name" value="Glyco_hydro_31_TIM"/>
</dbReference>
<evidence type="ECO:0000256" key="2">
    <source>
        <dbReference type="ARBA" id="ARBA00022801"/>
    </source>
</evidence>
<evidence type="ECO:0000313" key="11">
    <source>
        <dbReference type="Proteomes" id="UP000006671"/>
    </source>
</evidence>
<dbReference type="SUPFAM" id="SSF74650">
    <property type="entry name" value="Galactose mutarotase-like"/>
    <property type="match status" value="1"/>
</dbReference>
<accession>D2VBH5</accession>
<dbReference type="SUPFAM" id="SSF51445">
    <property type="entry name" value="(Trans)glycosidases"/>
    <property type="match status" value="1"/>
</dbReference>
<keyword evidence="3" id="KW-0325">Glycoprotein</keyword>
<dbReference type="GO" id="GO:0030246">
    <property type="term" value="F:carbohydrate binding"/>
    <property type="evidence" value="ECO:0007669"/>
    <property type="project" value="InterPro"/>
</dbReference>
<proteinExistence type="inferred from homology"/>
<dbReference type="CDD" id="cd14752">
    <property type="entry name" value="GH31_N"/>
    <property type="match status" value="1"/>
</dbReference>
<keyword evidence="11" id="KW-1185">Reference proteome</keyword>
<dbReference type="InterPro" id="IPR030458">
    <property type="entry name" value="Glyco_hydro_31_AS"/>
</dbReference>
<sequence length="844" mass="95122">MADPYKIATSQYIVQSVSETASGVSGNLRLLDGTGGPYGKDIQNLKFNITYVSDSILRVKITDLEGKRWQAEQYVLKKEVLSRRISAKQSKKYAIEVAQTGQSFYFTINRVGSSIPVFTTKGLPFVFSDQYISIGTTLFSTQTGDAPNIYGFGERIDRMSLNITNNEYVMWNNDNGNQEKMNLYGSHPFYLQAGTYSNAHGAFLLNTNAMSVRIEFNNNAKYIQYQTIGGILDFYFFLGPTAEQVIQQYHSIIGKPYLPPLWSMGFHQCRWGYRTLDEVQKVVAGYDANQLPLEVMWTDIDYMYKYWDFTFDPDRYPINDVRQFVTNELHNKGRKYVVIVDPGIPILDLNKETYEPLELGLSLDIFVKGANSSNYVNHVVWPGNCYFPDMTHPKFKNQYWKPVIHGFLSTINLDGLWTDMNEPATLDFFVPAQNSLNFPPFVPGGDNEPLYHKSIDLDSQMSASTHYNAHNLYGFLESIATAEALQSYYGKRSFVLSRSSYAGSGAYVSHWTGDNDSTFESLRSSIPSIILNGMFGFAHVGSDIGGFNQNTTKELLIRWMQVGSMYPFSRNHNAIGNRPQEPFAFDQETTDISRKFITNRYRLLPYLYTTMAQVSMNGGLAARPLFFSFPNEKSTYTIEEQFMYGEALLVSPALYYSQTVVTAYFPKAVWYDFFNGKLQTNTGGVTIQLPADLHTMPISIKGGSIVPTQTPGMNTVQQLLNPYQLIVALDANQTASGMLYLDDGETLDTLEDQLYTTIQYSVSSNSKTYSFKGIPTNLGYNNAKQLILDQVIMYGLNNGNSVNSVIVNGAAINTFTFDYSDRVLKIVGLNLSITSILNVQIIMT</sequence>
<dbReference type="PANTHER" id="PTHR22762:SF133">
    <property type="entry name" value="P-TYPE DOMAIN-CONTAINING PROTEIN"/>
    <property type="match status" value="1"/>
</dbReference>
<evidence type="ECO:0000259" key="7">
    <source>
        <dbReference type="Pfam" id="PF01055"/>
    </source>
</evidence>
<keyword evidence="4 6" id="KW-0326">Glycosidase</keyword>